<dbReference type="EC" id="2.7.4.16" evidence="2"/>
<feature type="binding site" evidence="2">
    <location>
        <position position="73"/>
    </location>
    <ligand>
        <name>Mg(2+)</name>
        <dbReference type="ChEBI" id="CHEBI:18420"/>
        <label>3</label>
    </ligand>
</feature>
<feature type="binding site" evidence="2">
    <location>
        <position position="73"/>
    </location>
    <ligand>
        <name>Mg(2+)</name>
        <dbReference type="ChEBI" id="CHEBI:18420"/>
        <label>2</label>
    </ligand>
</feature>
<feature type="binding site" evidence="2">
    <location>
        <position position="27"/>
    </location>
    <ligand>
        <name>Mg(2+)</name>
        <dbReference type="ChEBI" id="CHEBI:18420"/>
        <label>3</label>
    </ligand>
</feature>
<reference evidence="5 6" key="1">
    <citation type="journal article" date="2017" name="Water Res.">
        <title>Discovery and metagenomic analysis of an anammox bacterial enrichment related to Candidatus "Brocadia caroliniensis" in a full-scale glycerol-fed nitritation-denitritation separate centrate treatment process.</title>
        <authorList>
            <person name="Park H."/>
            <person name="Brotto A.C."/>
            <person name="van Loosdrecht M.C."/>
            <person name="Chandran K."/>
        </authorList>
    </citation>
    <scope>NUCLEOTIDE SEQUENCE [LARGE SCALE GENOMIC DNA]</scope>
    <source>
        <strain evidence="5">26THWARD</strain>
    </source>
</reference>
<comment type="catalytic activity">
    <reaction evidence="2">
        <text>thiamine phosphate + ATP = thiamine diphosphate + ADP</text>
        <dbReference type="Rhea" id="RHEA:15913"/>
        <dbReference type="ChEBI" id="CHEBI:30616"/>
        <dbReference type="ChEBI" id="CHEBI:37575"/>
        <dbReference type="ChEBI" id="CHEBI:58937"/>
        <dbReference type="ChEBI" id="CHEBI:456216"/>
        <dbReference type="EC" id="2.7.4.16"/>
    </reaction>
</comment>
<evidence type="ECO:0000313" key="6">
    <source>
        <dbReference type="Proteomes" id="UP000189681"/>
    </source>
</evidence>
<dbReference type="Gene3D" id="3.30.1330.10">
    <property type="entry name" value="PurM-like, N-terminal domain"/>
    <property type="match status" value="1"/>
</dbReference>
<organism evidence="5 6">
    <name type="scientific">Candidatus Brocadia carolinensis</name>
    <dbReference type="NCBI Taxonomy" id="1004156"/>
    <lineage>
        <taxon>Bacteria</taxon>
        <taxon>Pseudomonadati</taxon>
        <taxon>Planctomycetota</taxon>
        <taxon>Candidatus Brocadiia</taxon>
        <taxon>Candidatus Brocadiales</taxon>
        <taxon>Candidatus Brocadiaceae</taxon>
        <taxon>Candidatus Brocadia</taxon>
    </lineage>
</organism>
<keyword evidence="2" id="KW-0067">ATP-binding</keyword>
<dbReference type="GO" id="GO:0009030">
    <property type="term" value="F:thiamine-phosphate kinase activity"/>
    <property type="evidence" value="ECO:0007669"/>
    <property type="project" value="UniProtKB-UniRule"/>
</dbReference>
<feature type="binding site" evidence="2">
    <location>
        <position position="196"/>
    </location>
    <ligand>
        <name>ATP</name>
        <dbReference type="ChEBI" id="CHEBI:30616"/>
    </ligand>
</feature>
<gene>
    <name evidence="2" type="primary">thiL</name>
    <name evidence="5" type="ORF">AYP45_16270</name>
</gene>
<feature type="binding site" evidence="2">
    <location>
        <position position="44"/>
    </location>
    <ligand>
        <name>Mg(2+)</name>
        <dbReference type="ChEBI" id="CHEBI:18420"/>
        <label>1</label>
    </ligand>
</feature>
<feature type="binding site" evidence="2">
    <location>
        <position position="42"/>
    </location>
    <ligand>
        <name>Mg(2+)</name>
        <dbReference type="ChEBI" id="CHEBI:18420"/>
        <label>4</label>
    </ligand>
</feature>
<keyword evidence="1 2" id="KW-0784">Thiamine biosynthesis</keyword>
<dbReference type="InterPro" id="IPR036921">
    <property type="entry name" value="PurM-like_N_sf"/>
</dbReference>
<dbReference type="PANTHER" id="PTHR30270:SF0">
    <property type="entry name" value="THIAMINE-MONOPHOSPHATE KINASE"/>
    <property type="match status" value="1"/>
</dbReference>
<comment type="similarity">
    <text evidence="2">Belongs to the thiamine-monophosphate kinase family.</text>
</comment>
<dbReference type="Gene3D" id="3.90.650.10">
    <property type="entry name" value="PurM-like C-terminal domain"/>
    <property type="match status" value="1"/>
</dbReference>
<evidence type="ECO:0000256" key="2">
    <source>
        <dbReference type="HAMAP-Rule" id="MF_02128"/>
    </source>
</evidence>
<keyword evidence="2" id="KW-0479">Metal-binding</keyword>
<feature type="binding site" evidence="2">
    <location>
        <position position="27"/>
    </location>
    <ligand>
        <name>Mg(2+)</name>
        <dbReference type="ChEBI" id="CHEBI:18420"/>
        <label>4</label>
    </ligand>
</feature>
<dbReference type="AlphaFoldDB" id="A0A1V4APY4"/>
<dbReference type="STRING" id="1004156.AYP45_16270"/>
<dbReference type="SUPFAM" id="SSF55326">
    <property type="entry name" value="PurM N-terminal domain-like"/>
    <property type="match status" value="1"/>
</dbReference>
<dbReference type="InterPro" id="IPR036676">
    <property type="entry name" value="PurM-like_C_sf"/>
</dbReference>
<comment type="function">
    <text evidence="2">Catalyzes the ATP-dependent phosphorylation of thiamine-monophosphate (TMP) to form thiamine-pyrophosphate (TPP), the active form of vitamin B1.</text>
</comment>
<name>A0A1V4APY4_9BACT</name>
<feature type="binding site" evidence="2">
    <location>
        <position position="103"/>
    </location>
    <ligand>
        <name>ATP</name>
        <dbReference type="ChEBI" id="CHEBI:30616"/>
    </ligand>
</feature>
<feature type="binding site" evidence="2">
    <location>
        <begin position="120"/>
        <end position="121"/>
    </location>
    <ligand>
        <name>ATP</name>
        <dbReference type="ChEBI" id="CHEBI:30616"/>
    </ligand>
</feature>
<dbReference type="PANTHER" id="PTHR30270">
    <property type="entry name" value="THIAMINE-MONOPHOSPHATE KINASE"/>
    <property type="match status" value="1"/>
</dbReference>
<dbReference type="GO" id="GO:0005524">
    <property type="term" value="F:ATP binding"/>
    <property type="evidence" value="ECO:0007669"/>
    <property type="project" value="UniProtKB-UniRule"/>
</dbReference>
<feature type="binding site" evidence="2">
    <location>
        <position position="303"/>
    </location>
    <ligand>
        <name>substrate</name>
    </ligand>
</feature>
<evidence type="ECO:0000259" key="3">
    <source>
        <dbReference type="Pfam" id="PF00586"/>
    </source>
</evidence>
<feature type="binding site" evidence="2">
    <location>
        <position position="147"/>
    </location>
    <ligand>
        <name>ATP</name>
        <dbReference type="ChEBI" id="CHEBI:30616"/>
    </ligand>
</feature>
<feature type="binding site" evidence="2">
    <location>
        <position position="121"/>
    </location>
    <ligand>
        <name>Mg(2+)</name>
        <dbReference type="ChEBI" id="CHEBI:18420"/>
        <label>1</label>
    </ligand>
</feature>
<dbReference type="CDD" id="cd02194">
    <property type="entry name" value="ThiL"/>
    <property type="match status" value="1"/>
</dbReference>
<dbReference type="Pfam" id="PF02769">
    <property type="entry name" value="AIRS_C"/>
    <property type="match status" value="1"/>
</dbReference>
<feature type="binding site" evidence="2">
    <location>
        <position position="247"/>
    </location>
    <ligand>
        <name>substrate</name>
    </ligand>
</feature>
<keyword evidence="2" id="KW-0418">Kinase</keyword>
<feature type="binding site" evidence="2">
    <location>
        <position position="73"/>
    </location>
    <ligand>
        <name>Mg(2+)</name>
        <dbReference type="ChEBI" id="CHEBI:18420"/>
        <label>4</label>
    </ligand>
</feature>
<feature type="binding site" evidence="2">
    <location>
        <position position="194"/>
    </location>
    <ligand>
        <name>Mg(2+)</name>
        <dbReference type="ChEBI" id="CHEBI:18420"/>
        <label>3</label>
    </ligand>
</feature>
<feature type="domain" description="PurM-like C-terminal" evidence="4">
    <location>
        <begin position="167"/>
        <end position="287"/>
    </location>
</feature>
<proteinExistence type="inferred from homology"/>
<dbReference type="InterPro" id="IPR010918">
    <property type="entry name" value="PurM-like_C_dom"/>
</dbReference>
<dbReference type="InterPro" id="IPR016188">
    <property type="entry name" value="PurM-like_N"/>
</dbReference>
<evidence type="ECO:0000313" key="5">
    <source>
        <dbReference type="EMBL" id="OOP55159.1"/>
    </source>
</evidence>
<dbReference type="GO" id="GO:0009228">
    <property type="term" value="P:thiamine biosynthetic process"/>
    <property type="evidence" value="ECO:0007669"/>
    <property type="project" value="UniProtKB-KW"/>
</dbReference>
<dbReference type="InterPro" id="IPR006283">
    <property type="entry name" value="ThiL-like"/>
</dbReference>
<dbReference type="SUPFAM" id="SSF56042">
    <property type="entry name" value="PurM C-terminal domain-like"/>
    <property type="match status" value="1"/>
</dbReference>
<dbReference type="GO" id="GO:0000287">
    <property type="term" value="F:magnesium ion binding"/>
    <property type="evidence" value="ECO:0007669"/>
    <property type="project" value="UniProtKB-UniRule"/>
</dbReference>
<evidence type="ECO:0000259" key="4">
    <source>
        <dbReference type="Pfam" id="PF02769"/>
    </source>
</evidence>
<sequence>MGEFSFIEWIRKRQKRRKGVMLGIGDDCAVIDVSSDKLCLITTDMLVDGTHFDLKKCTIQEVGRKAIACSVSDVAAMGCQPTVAVVSICFPDHTTENFARKLYKGIWGISDTYNIEIVGGDIISGRSPFCINVTMLGRDDGLKPIRRSGARVGDAILVTGTLGGSILGRHLSFEPRLKEALVLNKNFTIHAMIDISDGLTADLNHIVEESGVGAILYEDQIPASSAAVELSKKTGHTPLYHALFDGEDYELLMTVSHTQAKRVLSSGLLDGVKVSCIGEIVKGSGIQMKSRGGNVRRIKPHGYEHLRYNERKK</sequence>
<comment type="pathway">
    <text evidence="2">Cofactor biosynthesis; thiamine diphosphate biosynthesis; thiamine diphosphate from thiamine phosphate: step 1/1.</text>
</comment>
<protein>
    <recommendedName>
        <fullName evidence="2">Thiamine-monophosphate kinase</fullName>
        <shortName evidence="2">TMP kinase</shortName>
        <shortName evidence="2">Thiamine-phosphate kinase</shortName>
        <ecNumber evidence="2">2.7.4.16</ecNumber>
    </recommendedName>
</protein>
<accession>A0A1V4APY4</accession>
<dbReference type="UniPathway" id="UPA00060">
    <property type="reaction ID" value="UER00142"/>
</dbReference>
<dbReference type="GO" id="GO:0009229">
    <property type="term" value="P:thiamine diphosphate biosynthetic process"/>
    <property type="evidence" value="ECO:0007669"/>
    <property type="project" value="UniProtKB-UniRule"/>
</dbReference>
<keyword evidence="2" id="KW-0808">Transferase</keyword>
<dbReference type="PIRSF" id="PIRSF005303">
    <property type="entry name" value="Thiam_monoph_kin"/>
    <property type="match status" value="1"/>
</dbReference>
<evidence type="ECO:0000256" key="1">
    <source>
        <dbReference type="ARBA" id="ARBA00022977"/>
    </source>
</evidence>
<dbReference type="HAMAP" id="MF_02128">
    <property type="entry name" value="TMP_kinase"/>
    <property type="match status" value="1"/>
</dbReference>
<dbReference type="EMBL" id="AYTS01000168">
    <property type="protein sequence ID" value="OOP55159.1"/>
    <property type="molecule type" value="Genomic_DNA"/>
</dbReference>
<dbReference type="Pfam" id="PF00586">
    <property type="entry name" value="AIRS"/>
    <property type="match status" value="1"/>
</dbReference>
<keyword evidence="2" id="KW-0460">Magnesium</keyword>
<feature type="binding site" evidence="2">
    <location>
        <position position="197"/>
    </location>
    <ligand>
        <name>Mg(2+)</name>
        <dbReference type="ChEBI" id="CHEBI:18420"/>
        <label>5</label>
    </ligand>
</feature>
<feature type="binding site" evidence="2">
    <location>
        <position position="51"/>
    </location>
    <ligand>
        <name>substrate</name>
    </ligand>
</feature>
<keyword evidence="2" id="KW-0547">Nucleotide-binding</keyword>
<comment type="caution">
    <text evidence="5">The sequence shown here is derived from an EMBL/GenBank/DDBJ whole genome shotgun (WGS) entry which is preliminary data.</text>
</comment>
<feature type="binding site" evidence="2">
    <location>
        <position position="43"/>
    </location>
    <ligand>
        <name>Mg(2+)</name>
        <dbReference type="ChEBI" id="CHEBI:18420"/>
        <label>1</label>
    </ligand>
</feature>
<feature type="domain" description="PurM-like N-terminal" evidence="3">
    <location>
        <begin position="25"/>
        <end position="138"/>
    </location>
</feature>
<dbReference type="Proteomes" id="UP000189681">
    <property type="component" value="Unassembled WGS sequence"/>
</dbReference>
<comment type="miscellaneous">
    <text evidence="2">Reaction mechanism of ThiL seems to utilize a direct, inline transfer of the gamma-phosphate of ATP to TMP rather than a phosphorylated enzyme intermediate.</text>
</comment>
<feature type="binding site" evidence="2">
    <location>
        <position position="44"/>
    </location>
    <ligand>
        <name>Mg(2+)</name>
        <dbReference type="ChEBI" id="CHEBI:18420"/>
        <label>2</label>
    </ligand>
</feature>